<dbReference type="Gene3D" id="3.30.450.20">
    <property type="entry name" value="PAS domain"/>
    <property type="match status" value="1"/>
</dbReference>
<evidence type="ECO:0000256" key="7">
    <source>
        <dbReference type="SAM" id="Coils"/>
    </source>
</evidence>
<keyword evidence="3" id="KW-0067">ATP-binding</keyword>
<keyword evidence="4" id="KW-0805">Transcription regulation</keyword>
<dbReference type="CDD" id="cd00009">
    <property type="entry name" value="AAA"/>
    <property type="match status" value="1"/>
</dbReference>
<dbReference type="SUPFAM" id="SSF46689">
    <property type="entry name" value="Homeodomain-like"/>
    <property type="match status" value="1"/>
</dbReference>
<feature type="domain" description="PAS" evidence="9">
    <location>
        <begin position="110"/>
        <end position="160"/>
    </location>
</feature>
<dbReference type="InterPro" id="IPR025662">
    <property type="entry name" value="Sigma_54_int_dom_ATP-bd_1"/>
</dbReference>
<dbReference type="Gene3D" id="1.10.8.60">
    <property type="match status" value="1"/>
</dbReference>
<feature type="coiled-coil region" evidence="7">
    <location>
        <begin position="209"/>
        <end position="236"/>
    </location>
</feature>
<evidence type="ECO:0000256" key="6">
    <source>
        <dbReference type="ARBA" id="ARBA00029500"/>
    </source>
</evidence>
<evidence type="ECO:0000313" key="10">
    <source>
        <dbReference type="EMBL" id="MBP1918808.1"/>
    </source>
</evidence>
<organism evidence="10 11">
    <name type="scientific">Youngiibacter multivorans</name>
    <dbReference type="NCBI Taxonomy" id="937251"/>
    <lineage>
        <taxon>Bacteria</taxon>
        <taxon>Bacillati</taxon>
        <taxon>Bacillota</taxon>
        <taxon>Clostridia</taxon>
        <taxon>Eubacteriales</taxon>
        <taxon>Clostridiaceae</taxon>
        <taxon>Youngiibacter</taxon>
    </lineage>
</organism>
<dbReference type="EMBL" id="JAGGKC010000008">
    <property type="protein sequence ID" value="MBP1918808.1"/>
    <property type="molecule type" value="Genomic_DNA"/>
</dbReference>
<dbReference type="NCBIfam" id="TIGR00229">
    <property type="entry name" value="sensory_box"/>
    <property type="match status" value="1"/>
</dbReference>
<keyword evidence="1" id="KW-0547">Nucleotide-binding</keyword>
<dbReference type="InterPro" id="IPR009057">
    <property type="entry name" value="Homeodomain-like_sf"/>
</dbReference>
<dbReference type="CDD" id="cd00130">
    <property type="entry name" value="PAS"/>
    <property type="match status" value="1"/>
</dbReference>
<sequence>MYDDNLINIRTDDSWAYIEVDGQGRITDFNDKSVSYFKYIKNGDILTDVLPWFSASWLRDNIDKRIAKTSFEDRFLLQFIKKEKDNVKVLLNDIFEFKDVMQAWCEIGESLIKLQSFIDCYDDSVMITNGKGIIRAFNQNFKRVSGLENVEIMNRSIYELEAEGLFPYCSIMEVIKSGEERDSVVRFSNGTEVIMTSKPLFHDGRMIRITSNIRNVNELNRRYEELSENRVRNKKKYITKLKLNEAVEKLNIGLYSSEKMESVMEVIETVADYDLPLLLTGESGTGKSMIAKCIFLSKSSCRGSFVHINCSAIPENLIESELFGFEKGSFTGADKPKKGLFEEAKDGVIFLDEIGDMPVQLQAKLLNVLQEKKFYRVGGTKPIETNAQVIAATNRNLKDLVSKGLFREDLYFRLNVIPIEIPALRERKEDIPILAKNMVDELNATYGCKKIIDGEAMNLLKEYEWPGNIRELRNLIERLILLSKHSLITVKDLPEELTSAASKKPLLGNNTSNKGDIFDSGRSLKDIMSEVEAEIIEHAIEKYGSIRKAAAELSVNESTITRKKKRSKVN</sequence>
<evidence type="ECO:0000256" key="2">
    <source>
        <dbReference type="ARBA" id="ARBA00022797"/>
    </source>
</evidence>
<name>A0ABS4G2N4_9CLOT</name>
<evidence type="ECO:0000259" key="8">
    <source>
        <dbReference type="PROSITE" id="PS50045"/>
    </source>
</evidence>
<dbReference type="InterPro" id="IPR058031">
    <property type="entry name" value="AAA_lid_NorR"/>
</dbReference>
<comment type="caution">
    <text evidence="10">The sequence shown here is derived from an EMBL/GenBank/DDBJ whole genome shotgun (WGS) entry which is preliminary data.</text>
</comment>
<accession>A0ABS4G2N4</accession>
<dbReference type="PANTHER" id="PTHR32071">
    <property type="entry name" value="TRANSCRIPTIONAL REGULATORY PROTEIN"/>
    <property type="match status" value="1"/>
</dbReference>
<reference evidence="10 11" key="1">
    <citation type="submission" date="2021-03" db="EMBL/GenBank/DDBJ databases">
        <title>Genomic Encyclopedia of Type Strains, Phase IV (KMG-IV): sequencing the most valuable type-strain genomes for metagenomic binning, comparative biology and taxonomic classification.</title>
        <authorList>
            <person name="Goeker M."/>
        </authorList>
    </citation>
    <scope>NUCLEOTIDE SEQUENCE [LARGE SCALE GENOMIC DNA]</scope>
    <source>
        <strain evidence="10 11">DSM 6139</strain>
    </source>
</reference>
<dbReference type="InterPro" id="IPR002078">
    <property type="entry name" value="Sigma_54_int"/>
</dbReference>
<dbReference type="PROSITE" id="PS50045">
    <property type="entry name" value="SIGMA54_INTERACT_4"/>
    <property type="match status" value="1"/>
</dbReference>
<dbReference type="RefSeq" id="WP_209459031.1">
    <property type="nucleotide sequence ID" value="NZ_JAGGKC010000008.1"/>
</dbReference>
<evidence type="ECO:0000313" key="11">
    <source>
        <dbReference type="Proteomes" id="UP001519271"/>
    </source>
</evidence>
<dbReference type="SMART" id="SM00382">
    <property type="entry name" value="AAA"/>
    <property type="match status" value="1"/>
</dbReference>
<dbReference type="InterPro" id="IPR003593">
    <property type="entry name" value="AAA+_ATPase"/>
</dbReference>
<dbReference type="Gene3D" id="3.40.50.300">
    <property type="entry name" value="P-loop containing nucleotide triphosphate hydrolases"/>
    <property type="match status" value="1"/>
</dbReference>
<evidence type="ECO:0000256" key="3">
    <source>
        <dbReference type="ARBA" id="ARBA00022840"/>
    </source>
</evidence>
<dbReference type="Pfam" id="PF25601">
    <property type="entry name" value="AAA_lid_14"/>
    <property type="match status" value="1"/>
</dbReference>
<proteinExistence type="predicted"/>
<dbReference type="PROSITE" id="PS00688">
    <property type="entry name" value="SIGMA54_INTERACT_3"/>
    <property type="match status" value="1"/>
</dbReference>
<dbReference type="InterPro" id="IPR027417">
    <property type="entry name" value="P-loop_NTPase"/>
</dbReference>
<dbReference type="InterPro" id="IPR000014">
    <property type="entry name" value="PAS"/>
</dbReference>
<dbReference type="Gene3D" id="1.10.10.60">
    <property type="entry name" value="Homeodomain-like"/>
    <property type="match status" value="1"/>
</dbReference>
<dbReference type="PROSITE" id="PS50112">
    <property type="entry name" value="PAS"/>
    <property type="match status" value="1"/>
</dbReference>
<gene>
    <name evidence="10" type="ORF">J2Z34_001288</name>
</gene>
<dbReference type="PROSITE" id="PS00675">
    <property type="entry name" value="SIGMA54_INTERACT_1"/>
    <property type="match status" value="1"/>
</dbReference>
<protein>
    <recommendedName>
        <fullName evidence="6">HTH-type transcriptional regulatory protein TyrR</fullName>
    </recommendedName>
</protein>
<keyword evidence="5" id="KW-0804">Transcription</keyword>
<dbReference type="SUPFAM" id="SSF52540">
    <property type="entry name" value="P-loop containing nucleoside triphosphate hydrolases"/>
    <property type="match status" value="1"/>
</dbReference>
<evidence type="ECO:0000256" key="4">
    <source>
        <dbReference type="ARBA" id="ARBA00023015"/>
    </source>
</evidence>
<dbReference type="InterPro" id="IPR035965">
    <property type="entry name" value="PAS-like_dom_sf"/>
</dbReference>
<keyword evidence="7" id="KW-0175">Coiled coil</keyword>
<dbReference type="InterPro" id="IPR030828">
    <property type="entry name" value="HTH_TyrR"/>
</dbReference>
<feature type="domain" description="Sigma-54 factor interaction" evidence="8">
    <location>
        <begin position="253"/>
        <end position="481"/>
    </location>
</feature>
<evidence type="ECO:0000256" key="5">
    <source>
        <dbReference type="ARBA" id="ARBA00023163"/>
    </source>
</evidence>
<dbReference type="Proteomes" id="UP001519271">
    <property type="component" value="Unassembled WGS sequence"/>
</dbReference>
<dbReference type="Pfam" id="PF00158">
    <property type="entry name" value="Sigma54_activat"/>
    <property type="match status" value="1"/>
</dbReference>
<dbReference type="SUPFAM" id="SSF55785">
    <property type="entry name" value="PYP-like sensor domain (PAS domain)"/>
    <property type="match status" value="1"/>
</dbReference>
<dbReference type="InterPro" id="IPR025944">
    <property type="entry name" value="Sigma_54_int_dom_CS"/>
</dbReference>
<dbReference type="Pfam" id="PF18024">
    <property type="entry name" value="HTH_50"/>
    <property type="match status" value="1"/>
</dbReference>
<evidence type="ECO:0000256" key="1">
    <source>
        <dbReference type="ARBA" id="ARBA00022741"/>
    </source>
</evidence>
<keyword evidence="2" id="KW-0058">Aromatic hydrocarbons catabolism</keyword>
<evidence type="ECO:0000259" key="9">
    <source>
        <dbReference type="PROSITE" id="PS50112"/>
    </source>
</evidence>
<dbReference type="Pfam" id="PF13426">
    <property type="entry name" value="PAS_9"/>
    <property type="match status" value="1"/>
</dbReference>
<keyword evidence="11" id="KW-1185">Reference proteome</keyword>